<gene>
    <name evidence="2" type="primary">TCF25</name>
    <name evidence="2" type="ORF">BGW38_000852</name>
</gene>
<feature type="compositionally biased region" description="Acidic residues" evidence="1">
    <location>
        <begin position="75"/>
        <end position="91"/>
    </location>
</feature>
<sequence>MSSRAMKKLLRDSNGPSPLKDLDRNSTSHSKNRRIAGSPDHDLDQSQVDGSESEEEDLTPKRPPARNLFALLDGNDNDEDSEEDKEPEEEAAPVQSSTSPAKKKSKKKKKSKNSAANANPFDALNDADDNNAHSEEPAASAVAQGATASAASKSKNKKKKKGKAVEKSMEDMTVEEFEKSLQQMNAQLGSLQTGDEAQQRLTQRIPTKQLLSIDSRFLDADAEMKRMFGARVVNSEIRDRRYAKVAKKALLAQPRNTWPVRKASGLSMELVDSSVKDQVDSGESISLFNIVHSEAYQRTQLKFLTAVASYDPNNLVALLRESPFHIDSLLQLSEVSKHNGDHALAGEFIEQALFAFEKSFHSLFNISSGTVRIDYNRVTCRSFFLALHRHIQFLGRRGCWRTALEFNKLLLSLDPWKDELGALLSIDFYALKAQEYVYLQRLYESFKELYGLDKLPNFAYSIALVQFHLESQQQGKKQSNETDNKHEKSSKLLQRAILLFPTAVPMLADQGSFSVDAEISGEAAFYPTKDLPKALDLYIHLFVSRNFALWKEPEASRNDGIFNSIWSLLWGGFSVIEWLKGNIRQCVQSRFQNANDPDVQEAKALLEAATAASHTTS</sequence>
<reference evidence="2" key="1">
    <citation type="journal article" date="2020" name="Fungal Divers.">
        <title>Resolving the Mortierellaceae phylogeny through synthesis of multi-gene phylogenetics and phylogenomics.</title>
        <authorList>
            <person name="Vandepol N."/>
            <person name="Liber J."/>
            <person name="Desiro A."/>
            <person name="Na H."/>
            <person name="Kennedy M."/>
            <person name="Barry K."/>
            <person name="Grigoriev I.V."/>
            <person name="Miller A.N."/>
            <person name="O'Donnell K."/>
            <person name="Stajich J.E."/>
            <person name="Bonito G."/>
        </authorList>
    </citation>
    <scope>NUCLEOTIDE SEQUENCE</scope>
    <source>
        <strain evidence="2">KOD1015</strain>
    </source>
</reference>
<feature type="compositionally biased region" description="Basic residues" evidence="1">
    <location>
        <begin position="101"/>
        <end position="112"/>
    </location>
</feature>
<dbReference type="EMBL" id="JAABOA010000125">
    <property type="protein sequence ID" value="KAF9585767.1"/>
    <property type="molecule type" value="Genomic_DNA"/>
</dbReference>
<dbReference type="PANTHER" id="PTHR22684:SF0">
    <property type="entry name" value="RIBOSOME QUALITY CONTROL COMPLEX SUBUNIT TCF25"/>
    <property type="match status" value="1"/>
</dbReference>
<feature type="compositionally biased region" description="Low complexity" evidence="1">
    <location>
        <begin position="138"/>
        <end position="153"/>
    </location>
</feature>
<organism evidence="2 3">
    <name type="scientific">Lunasporangiospora selenospora</name>
    <dbReference type="NCBI Taxonomy" id="979761"/>
    <lineage>
        <taxon>Eukaryota</taxon>
        <taxon>Fungi</taxon>
        <taxon>Fungi incertae sedis</taxon>
        <taxon>Mucoromycota</taxon>
        <taxon>Mortierellomycotina</taxon>
        <taxon>Mortierellomycetes</taxon>
        <taxon>Mortierellales</taxon>
        <taxon>Mortierellaceae</taxon>
        <taxon>Lunasporangiospora</taxon>
    </lineage>
</organism>
<protein>
    <submittedName>
        <fullName evidence="2">Transcription factor 25</fullName>
    </submittedName>
</protein>
<feature type="compositionally biased region" description="Low complexity" evidence="1">
    <location>
        <begin position="113"/>
        <end position="124"/>
    </location>
</feature>
<proteinExistence type="predicted"/>
<feature type="region of interest" description="Disordered" evidence="1">
    <location>
        <begin position="1"/>
        <end position="167"/>
    </location>
</feature>
<accession>A0A9P6G2A4</accession>
<dbReference type="Proteomes" id="UP000780801">
    <property type="component" value="Unassembled WGS sequence"/>
</dbReference>
<dbReference type="GO" id="GO:1990116">
    <property type="term" value="P:ribosome-associated ubiquitin-dependent protein catabolic process"/>
    <property type="evidence" value="ECO:0007669"/>
    <property type="project" value="TreeGrafter"/>
</dbReference>
<dbReference type="GO" id="GO:0072344">
    <property type="term" value="P:rescue of stalled ribosome"/>
    <property type="evidence" value="ECO:0007669"/>
    <property type="project" value="TreeGrafter"/>
</dbReference>
<evidence type="ECO:0000256" key="1">
    <source>
        <dbReference type="SAM" id="MobiDB-lite"/>
    </source>
</evidence>
<dbReference type="AlphaFoldDB" id="A0A9P6G2A4"/>
<dbReference type="OrthoDB" id="205993at2759"/>
<dbReference type="PANTHER" id="PTHR22684">
    <property type="entry name" value="NULP1-RELATED"/>
    <property type="match status" value="1"/>
</dbReference>
<dbReference type="GO" id="GO:1990112">
    <property type="term" value="C:RQC complex"/>
    <property type="evidence" value="ECO:0007669"/>
    <property type="project" value="TreeGrafter"/>
</dbReference>
<comment type="caution">
    <text evidence="2">The sequence shown here is derived from an EMBL/GenBank/DDBJ whole genome shotgun (WGS) entry which is preliminary data.</text>
</comment>
<keyword evidence="3" id="KW-1185">Reference proteome</keyword>
<feature type="non-terminal residue" evidence="2">
    <location>
        <position position="617"/>
    </location>
</feature>
<dbReference type="Pfam" id="PF04910">
    <property type="entry name" value="Tcf25"/>
    <property type="match status" value="1"/>
</dbReference>
<dbReference type="InterPro" id="IPR006994">
    <property type="entry name" value="TCF25/Rqc1"/>
</dbReference>
<name>A0A9P6G2A4_9FUNG</name>
<evidence type="ECO:0000313" key="2">
    <source>
        <dbReference type="EMBL" id="KAF9585767.1"/>
    </source>
</evidence>
<evidence type="ECO:0000313" key="3">
    <source>
        <dbReference type="Proteomes" id="UP000780801"/>
    </source>
</evidence>